<keyword evidence="2 3" id="KW-0539">Nucleus</keyword>
<proteinExistence type="predicted"/>
<dbReference type="PANTHER" id="PTHR11829">
    <property type="entry name" value="FORKHEAD BOX PROTEIN"/>
    <property type="match status" value="1"/>
</dbReference>
<evidence type="ECO:0000256" key="2">
    <source>
        <dbReference type="ARBA" id="ARBA00023242"/>
    </source>
</evidence>
<gene>
    <name evidence="6" type="ORF">TELCIR_11030</name>
</gene>
<feature type="compositionally biased region" description="Low complexity" evidence="4">
    <location>
        <begin position="171"/>
        <end position="194"/>
    </location>
</feature>
<feature type="non-terminal residue" evidence="6">
    <location>
        <position position="1"/>
    </location>
</feature>
<dbReference type="InterPro" id="IPR001766">
    <property type="entry name" value="Fork_head_dom"/>
</dbReference>
<dbReference type="SUPFAM" id="SSF46785">
    <property type="entry name" value="Winged helix' DNA-binding domain"/>
    <property type="match status" value="1"/>
</dbReference>
<dbReference type="Pfam" id="PF00250">
    <property type="entry name" value="Forkhead"/>
    <property type="match status" value="1"/>
</dbReference>
<evidence type="ECO:0000313" key="6">
    <source>
        <dbReference type="EMBL" id="PIO67230.1"/>
    </source>
</evidence>
<feature type="compositionally biased region" description="Polar residues" evidence="4">
    <location>
        <begin position="239"/>
        <end position="254"/>
    </location>
</feature>
<keyword evidence="1 3" id="KW-0238">DNA-binding</keyword>
<comment type="subcellular location">
    <subcellularLocation>
        <location evidence="3">Nucleus</location>
    </subcellularLocation>
</comment>
<sequence>VEKDKKIPQEIMQAAAHANINLLMLSQSSSIDEVSSQSTTEPQNLENIERPSLSYKDLIIEAIESSPDKRLKLNEIYQVIRLLHPYYRHRPDQWGWQNSIRHNLSLHDCFVKLPLKQTSASGVVGHFWTVVPELSDKQTLRRRNRSTNRGGNRLKTAESLQDTTVMREELTSSGSGDTSPSPLQPSISPSLDLPKPTASYGGIEGILGNGYKAYGQSLLSAPSKFTTAAVGGVGPRRSLLSNAGPKSTPSSESNLEPIAGLDCHFVDFNSDANKIYFTGQARNTIFPVNVTKIMYYVLDMRTFKHHEFDRLD</sequence>
<feature type="region of interest" description="Disordered" evidence="4">
    <location>
        <begin position="139"/>
        <end position="194"/>
    </location>
</feature>
<dbReference type="Proteomes" id="UP000230423">
    <property type="component" value="Unassembled WGS sequence"/>
</dbReference>
<evidence type="ECO:0000256" key="4">
    <source>
        <dbReference type="SAM" id="MobiDB-lite"/>
    </source>
</evidence>
<dbReference type="PROSITE" id="PS00658">
    <property type="entry name" value="FORK_HEAD_2"/>
    <property type="match status" value="1"/>
</dbReference>
<dbReference type="PROSITE" id="PS50039">
    <property type="entry name" value="FORK_HEAD_3"/>
    <property type="match status" value="1"/>
</dbReference>
<feature type="DNA-binding region" description="Fork-head" evidence="3">
    <location>
        <begin position="50"/>
        <end position="145"/>
    </location>
</feature>
<dbReference type="GO" id="GO:0000978">
    <property type="term" value="F:RNA polymerase II cis-regulatory region sequence-specific DNA binding"/>
    <property type="evidence" value="ECO:0007669"/>
    <property type="project" value="TreeGrafter"/>
</dbReference>
<dbReference type="CDD" id="cd04868">
    <property type="entry name" value="ACT_AK-like"/>
    <property type="match status" value="1"/>
</dbReference>
<dbReference type="InterPro" id="IPR036388">
    <property type="entry name" value="WH-like_DNA-bd_sf"/>
</dbReference>
<protein>
    <submittedName>
        <fullName evidence="6">Fork head domain protein</fullName>
    </submittedName>
</protein>
<dbReference type="AlphaFoldDB" id="A0A2G9UCN7"/>
<keyword evidence="7" id="KW-1185">Reference proteome</keyword>
<name>A0A2G9UCN7_TELCI</name>
<dbReference type="Gene3D" id="1.10.10.10">
    <property type="entry name" value="Winged helix-like DNA-binding domain superfamily/Winged helix DNA-binding domain"/>
    <property type="match status" value="1"/>
</dbReference>
<evidence type="ECO:0000256" key="1">
    <source>
        <dbReference type="ARBA" id="ARBA00023125"/>
    </source>
</evidence>
<dbReference type="PRINTS" id="PR00053">
    <property type="entry name" value="FORKHEAD"/>
</dbReference>
<dbReference type="EMBL" id="KZ347730">
    <property type="protein sequence ID" value="PIO67230.1"/>
    <property type="molecule type" value="Genomic_DNA"/>
</dbReference>
<reference evidence="6 7" key="1">
    <citation type="submission" date="2015-09" db="EMBL/GenBank/DDBJ databases">
        <title>Draft genome of the parasitic nematode Teladorsagia circumcincta isolate WARC Sus (inbred).</title>
        <authorList>
            <person name="Mitreva M."/>
        </authorList>
    </citation>
    <scope>NUCLEOTIDE SEQUENCE [LARGE SCALE GENOMIC DNA]</scope>
    <source>
        <strain evidence="6 7">S</strain>
    </source>
</reference>
<dbReference type="SMART" id="SM00339">
    <property type="entry name" value="FH"/>
    <property type="match status" value="1"/>
</dbReference>
<dbReference type="GO" id="GO:0005634">
    <property type="term" value="C:nucleus"/>
    <property type="evidence" value="ECO:0007669"/>
    <property type="project" value="UniProtKB-SubCell"/>
</dbReference>
<accession>A0A2G9UCN7</accession>
<evidence type="ECO:0000259" key="5">
    <source>
        <dbReference type="PROSITE" id="PS50039"/>
    </source>
</evidence>
<dbReference type="CDD" id="cd00059">
    <property type="entry name" value="FH_FOX"/>
    <property type="match status" value="1"/>
</dbReference>
<organism evidence="6 7">
    <name type="scientific">Teladorsagia circumcincta</name>
    <name type="common">Brown stomach worm</name>
    <name type="synonym">Ostertagia circumcincta</name>
    <dbReference type="NCBI Taxonomy" id="45464"/>
    <lineage>
        <taxon>Eukaryota</taxon>
        <taxon>Metazoa</taxon>
        <taxon>Ecdysozoa</taxon>
        <taxon>Nematoda</taxon>
        <taxon>Chromadorea</taxon>
        <taxon>Rhabditida</taxon>
        <taxon>Rhabditina</taxon>
        <taxon>Rhabditomorpha</taxon>
        <taxon>Strongyloidea</taxon>
        <taxon>Trichostrongylidae</taxon>
        <taxon>Teladorsagia</taxon>
    </lineage>
</organism>
<feature type="region of interest" description="Disordered" evidence="4">
    <location>
        <begin position="236"/>
        <end position="255"/>
    </location>
</feature>
<dbReference type="InterPro" id="IPR036390">
    <property type="entry name" value="WH_DNA-bd_sf"/>
</dbReference>
<dbReference type="InterPro" id="IPR030456">
    <property type="entry name" value="TF_fork_head_CS_2"/>
</dbReference>
<evidence type="ECO:0000313" key="7">
    <source>
        <dbReference type="Proteomes" id="UP000230423"/>
    </source>
</evidence>
<evidence type="ECO:0000256" key="3">
    <source>
        <dbReference type="PROSITE-ProRule" id="PRU00089"/>
    </source>
</evidence>
<dbReference type="PANTHER" id="PTHR11829:SF411">
    <property type="entry name" value="FORKHEAD BOX PROTEIN L2"/>
    <property type="match status" value="1"/>
</dbReference>
<dbReference type="GO" id="GO:0000981">
    <property type="term" value="F:DNA-binding transcription factor activity, RNA polymerase II-specific"/>
    <property type="evidence" value="ECO:0007669"/>
    <property type="project" value="TreeGrafter"/>
</dbReference>
<feature type="domain" description="Fork-head" evidence="5">
    <location>
        <begin position="50"/>
        <end position="145"/>
    </location>
</feature>
<dbReference type="InterPro" id="IPR050211">
    <property type="entry name" value="FOX_domain-containing"/>
</dbReference>
<dbReference type="GO" id="GO:0009653">
    <property type="term" value="P:anatomical structure morphogenesis"/>
    <property type="evidence" value="ECO:0007669"/>
    <property type="project" value="TreeGrafter"/>
</dbReference>
<dbReference type="GO" id="GO:0030154">
    <property type="term" value="P:cell differentiation"/>
    <property type="evidence" value="ECO:0007669"/>
    <property type="project" value="TreeGrafter"/>
</dbReference>
<dbReference type="OrthoDB" id="5954824at2759"/>